<evidence type="ECO:0000313" key="3">
    <source>
        <dbReference type="EMBL" id="GBO11052.1"/>
    </source>
</evidence>
<name>A0A4Y2UG36_ARAVE</name>
<evidence type="ECO:0000256" key="1">
    <source>
        <dbReference type="SAM" id="MobiDB-lite"/>
    </source>
</evidence>
<reference evidence="2 4" key="1">
    <citation type="journal article" date="2019" name="Sci. Rep.">
        <title>Orb-weaving spider Araneus ventricosus genome elucidates the spidroin gene catalogue.</title>
        <authorList>
            <person name="Kono N."/>
            <person name="Nakamura H."/>
            <person name="Ohtoshi R."/>
            <person name="Moran D.A.P."/>
            <person name="Shinohara A."/>
            <person name="Yoshida Y."/>
            <person name="Fujiwara M."/>
            <person name="Mori M."/>
            <person name="Tomita M."/>
            <person name="Arakawa K."/>
        </authorList>
    </citation>
    <scope>NUCLEOTIDE SEQUENCE [LARGE SCALE GENOMIC DNA]</scope>
</reference>
<accession>A0A4Y2UG36</accession>
<dbReference type="AlphaFoldDB" id="A0A4Y2UG36"/>
<feature type="compositionally biased region" description="Basic and acidic residues" evidence="1">
    <location>
        <begin position="1"/>
        <end position="15"/>
    </location>
</feature>
<gene>
    <name evidence="3" type="ORF">AVEN_16128_1</name>
    <name evidence="2" type="ORF">AVEN_180975_1</name>
</gene>
<sequence length="107" mass="12031">MSHRNRDPNFSRDFHVTSSPGGKTINSMSLHSLPLNSSKTAEYCSTGIISRHFVIAKLGYGERFKRDQTELTDSLSVETIEASGGNVNTRLEGWRALHLSEFLFSLW</sequence>
<dbReference type="EMBL" id="BGPR01035984">
    <property type="protein sequence ID" value="GBO11041.1"/>
    <property type="molecule type" value="Genomic_DNA"/>
</dbReference>
<keyword evidence="4" id="KW-1185">Reference proteome</keyword>
<comment type="caution">
    <text evidence="2">The sequence shown here is derived from an EMBL/GenBank/DDBJ whole genome shotgun (WGS) entry which is preliminary data.</text>
</comment>
<dbReference type="Proteomes" id="UP000499080">
    <property type="component" value="Unassembled WGS sequence"/>
</dbReference>
<organism evidence="2 4">
    <name type="scientific">Araneus ventricosus</name>
    <name type="common">Orbweaver spider</name>
    <name type="synonym">Epeira ventricosa</name>
    <dbReference type="NCBI Taxonomy" id="182803"/>
    <lineage>
        <taxon>Eukaryota</taxon>
        <taxon>Metazoa</taxon>
        <taxon>Ecdysozoa</taxon>
        <taxon>Arthropoda</taxon>
        <taxon>Chelicerata</taxon>
        <taxon>Arachnida</taxon>
        <taxon>Araneae</taxon>
        <taxon>Araneomorphae</taxon>
        <taxon>Entelegynae</taxon>
        <taxon>Araneoidea</taxon>
        <taxon>Araneidae</taxon>
        <taxon>Araneus</taxon>
    </lineage>
</organism>
<evidence type="ECO:0000313" key="4">
    <source>
        <dbReference type="Proteomes" id="UP000499080"/>
    </source>
</evidence>
<feature type="region of interest" description="Disordered" evidence="1">
    <location>
        <begin position="1"/>
        <end position="29"/>
    </location>
</feature>
<feature type="compositionally biased region" description="Polar residues" evidence="1">
    <location>
        <begin position="16"/>
        <end position="29"/>
    </location>
</feature>
<dbReference type="EMBL" id="BGPR01035990">
    <property type="protein sequence ID" value="GBO11052.1"/>
    <property type="molecule type" value="Genomic_DNA"/>
</dbReference>
<proteinExistence type="predicted"/>
<evidence type="ECO:0000313" key="2">
    <source>
        <dbReference type="EMBL" id="GBO11041.1"/>
    </source>
</evidence>
<protein>
    <submittedName>
        <fullName evidence="2">Uncharacterized protein</fullName>
    </submittedName>
</protein>